<accession>A0A553PZJ8</accession>
<feature type="compositionally biased region" description="Polar residues" evidence="1">
    <location>
        <begin position="72"/>
        <end position="86"/>
    </location>
</feature>
<keyword evidence="2" id="KW-0472">Membrane</keyword>
<name>A0A553PZJ8_9TELE</name>
<dbReference type="OrthoDB" id="8932998at2759"/>
<dbReference type="Pfam" id="PF21954">
    <property type="entry name" value="TUNAR"/>
    <property type="match status" value="1"/>
</dbReference>
<feature type="transmembrane region" description="Helical" evidence="2">
    <location>
        <begin position="29"/>
        <end position="47"/>
    </location>
</feature>
<dbReference type="EMBL" id="SRMA01026500">
    <property type="protein sequence ID" value="TRY83110.1"/>
    <property type="molecule type" value="Genomic_DNA"/>
</dbReference>
<evidence type="ECO:0000313" key="4">
    <source>
        <dbReference type="Proteomes" id="UP000316079"/>
    </source>
</evidence>
<keyword evidence="2" id="KW-1133">Transmembrane helix</keyword>
<sequence length="86" mass="9528">MLNMLPHGQHQHRCRAIAEEPENDREERILAILGIIGTVLNLLVVIFDGRMTVEVWRDGAPGAEEPVANAHIHSQPSAQLLDTDIS</sequence>
<dbReference type="Proteomes" id="UP000316079">
    <property type="component" value="Unassembled WGS sequence"/>
</dbReference>
<dbReference type="InterPro" id="IPR054138">
    <property type="entry name" value="TUNAR"/>
</dbReference>
<evidence type="ECO:0000256" key="1">
    <source>
        <dbReference type="SAM" id="MobiDB-lite"/>
    </source>
</evidence>
<dbReference type="AlphaFoldDB" id="A0A553PZJ8"/>
<protein>
    <submittedName>
        <fullName evidence="3">Uncharacterized protein</fullName>
    </submittedName>
</protein>
<proteinExistence type="predicted"/>
<reference evidence="3 4" key="1">
    <citation type="journal article" date="2019" name="Sci. Data">
        <title>Hybrid genome assembly and annotation of Danionella translucida.</title>
        <authorList>
            <person name="Kadobianskyi M."/>
            <person name="Schulze L."/>
            <person name="Schuelke M."/>
            <person name="Judkewitz B."/>
        </authorList>
    </citation>
    <scope>NUCLEOTIDE SEQUENCE [LARGE SCALE GENOMIC DNA]</scope>
    <source>
        <strain evidence="3 4">Bolton</strain>
    </source>
</reference>
<keyword evidence="4" id="KW-1185">Reference proteome</keyword>
<gene>
    <name evidence="3" type="ORF">DNTS_003577</name>
</gene>
<keyword evidence="2" id="KW-0812">Transmembrane</keyword>
<feature type="region of interest" description="Disordered" evidence="1">
    <location>
        <begin position="67"/>
        <end position="86"/>
    </location>
</feature>
<evidence type="ECO:0000313" key="3">
    <source>
        <dbReference type="EMBL" id="TRY83110.1"/>
    </source>
</evidence>
<comment type="caution">
    <text evidence="3">The sequence shown here is derived from an EMBL/GenBank/DDBJ whole genome shotgun (WGS) entry which is preliminary data.</text>
</comment>
<organism evidence="3 4">
    <name type="scientific">Danionella cerebrum</name>
    <dbReference type="NCBI Taxonomy" id="2873325"/>
    <lineage>
        <taxon>Eukaryota</taxon>
        <taxon>Metazoa</taxon>
        <taxon>Chordata</taxon>
        <taxon>Craniata</taxon>
        <taxon>Vertebrata</taxon>
        <taxon>Euteleostomi</taxon>
        <taxon>Actinopterygii</taxon>
        <taxon>Neopterygii</taxon>
        <taxon>Teleostei</taxon>
        <taxon>Ostariophysi</taxon>
        <taxon>Cypriniformes</taxon>
        <taxon>Danionidae</taxon>
        <taxon>Danioninae</taxon>
        <taxon>Danionella</taxon>
    </lineage>
</organism>
<evidence type="ECO:0000256" key="2">
    <source>
        <dbReference type="SAM" id="Phobius"/>
    </source>
</evidence>